<reference evidence="3" key="2">
    <citation type="submission" date="2020-11" db="EMBL/GenBank/DDBJ databases">
        <authorList>
            <person name="McCartney M.A."/>
            <person name="Auch B."/>
            <person name="Kono T."/>
            <person name="Mallez S."/>
            <person name="Becker A."/>
            <person name="Gohl D.M."/>
            <person name="Silverstein K.A.T."/>
            <person name="Koren S."/>
            <person name="Bechman K.B."/>
            <person name="Herman A."/>
            <person name="Abrahante J.E."/>
            <person name="Garbe J."/>
        </authorList>
    </citation>
    <scope>NUCLEOTIDE SEQUENCE</scope>
    <source>
        <strain evidence="3">Duluth1</strain>
        <tissue evidence="3">Whole animal</tissue>
    </source>
</reference>
<sequence length="374" mass="43441">MKYKMNSAREADAERDREMAKIKFQAQRLEERLNVARVETENAKRELKNAQDGRAVVDKKLKAMSKENADLKNNVSQLRVKLGVANANYNVGKHEAESLRKNHQDSQIMIARLEERLNAANQELERLRNPANPEGSEEVKKKLTTEKKDLKRLRAEVARLEETLEHEQKRFRELEEEHKIIQDDVMRQRHLLSDMQTALEMAEMTLQAERASREDYEKQNHQLRMEREHFEDTLKEYKVKLGISLASKNVNVRHAELLKKKDEEYQYTIQNLEKRLKISQTEIEKLKSRAMLTGKTADSLQEHKSRLKKYRNGFSMEFITPRSFDKLNPNSSGWTPTRGSPKGSHDRISVGSTGSITKTQPPQIKSKSGRVSLP</sequence>
<evidence type="ECO:0000313" key="3">
    <source>
        <dbReference type="EMBL" id="KAH3792137.1"/>
    </source>
</evidence>
<evidence type="ECO:0000256" key="2">
    <source>
        <dbReference type="SAM" id="MobiDB-lite"/>
    </source>
</evidence>
<gene>
    <name evidence="3" type="ORF">DPMN_145628</name>
</gene>
<organism evidence="3 4">
    <name type="scientific">Dreissena polymorpha</name>
    <name type="common">Zebra mussel</name>
    <name type="synonym">Mytilus polymorpha</name>
    <dbReference type="NCBI Taxonomy" id="45954"/>
    <lineage>
        <taxon>Eukaryota</taxon>
        <taxon>Metazoa</taxon>
        <taxon>Spiralia</taxon>
        <taxon>Lophotrochozoa</taxon>
        <taxon>Mollusca</taxon>
        <taxon>Bivalvia</taxon>
        <taxon>Autobranchia</taxon>
        <taxon>Heteroconchia</taxon>
        <taxon>Euheterodonta</taxon>
        <taxon>Imparidentia</taxon>
        <taxon>Neoheterodontei</taxon>
        <taxon>Myida</taxon>
        <taxon>Dreissenoidea</taxon>
        <taxon>Dreissenidae</taxon>
        <taxon>Dreissena</taxon>
    </lineage>
</organism>
<dbReference type="Gene3D" id="1.10.287.1490">
    <property type="match status" value="1"/>
</dbReference>
<name>A0A9D4FA92_DREPO</name>
<evidence type="ECO:0000313" key="4">
    <source>
        <dbReference type="Proteomes" id="UP000828390"/>
    </source>
</evidence>
<dbReference type="EMBL" id="JAIWYP010000007">
    <property type="protein sequence ID" value="KAH3792137.1"/>
    <property type="molecule type" value="Genomic_DNA"/>
</dbReference>
<feature type="coiled-coil region" evidence="1">
    <location>
        <begin position="19"/>
        <end position="289"/>
    </location>
</feature>
<feature type="compositionally biased region" description="Polar residues" evidence="2">
    <location>
        <begin position="350"/>
        <end position="366"/>
    </location>
</feature>
<accession>A0A9D4FA92</accession>
<comment type="caution">
    <text evidence="3">The sequence shown here is derived from an EMBL/GenBank/DDBJ whole genome shotgun (WGS) entry which is preliminary data.</text>
</comment>
<feature type="compositionally biased region" description="Polar residues" evidence="2">
    <location>
        <begin position="328"/>
        <end position="338"/>
    </location>
</feature>
<keyword evidence="1" id="KW-0175">Coiled coil</keyword>
<proteinExistence type="predicted"/>
<dbReference type="Proteomes" id="UP000828390">
    <property type="component" value="Unassembled WGS sequence"/>
</dbReference>
<dbReference type="AlphaFoldDB" id="A0A9D4FA92"/>
<dbReference type="SUPFAM" id="SSF57997">
    <property type="entry name" value="Tropomyosin"/>
    <property type="match status" value="1"/>
</dbReference>
<evidence type="ECO:0000256" key="1">
    <source>
        <dbReference type="SAM" id="Coils"/>
    </source>
</evidence>
<reference evidence="3" key="1">
    <citation type="journal article" date="2019" name="bioRxiv">
        <title>The Genome of the Zebra Mussel, Dreissena polymorpha: A Resource for Invasive Species Research.</title>
        <authorList>
            <person name="McCartney M.A."/>
            <person name="Auch B."/>
            <person name="Kono T."/>
            <person name="Mallez S."/>
            <person name="Zhang Y."/>
            <person name="Obille A."/>
            <person name="Becker A."/>
            <person name="Abrahante J.E."/>
            <person name="Garbe J."/>
            <person name="Badalamenti J.P."/>
            <person name="Herman A."/>
            <person name="Mangelson H."/>
            <person name="Liachko I."/>
            <person name="Sullivan S."/>
            <person name="Sone E.D."/>
            <person name="Koren S."/>
            <person name="Silverstein K.A.T."/>
            <person name="Beckman K.B."/>
            <person name="Gohl D.M."/>
        </authorList>
    </citation>
    <scope>NUCLEOTIDE SEQUENCE</scope>
    <source>
        <strain evidence="3">Duluth1</strain>
        <tissue evidence="3">Whole animal</tissue>
    </source>
</reference>
<keyword evidence="4" id="KW-1185">Reference proteome</keyword>
<protein>
    <submittedName>
        <fullName evidence="3">Uncharacterized protein</fullName>
    </submittedName>
</protein>
<feature type="region of interest" description="Disordered" evidence="2">
    <location>
        <begin position="325"/>
        <end position="374"/>
    </location>
</feature>